<dbReference type="PATRIC" id="fig|29536.5.peg.1638"/>
<dbReference type="GO" id="GO:0016773">
    <property type="term" value="F:phosphotransferase activity, alcohol group as acceptor"/>
    <property type="evidence" value="ECO:0007669"/>
    <property type="project" value="UniProtKB-UniRule"/>
</dbReference>
<evidence type="ECO:0000313" key="2">
    <source>
        <dbReference type="EMBL" id="OAZ03873.1"/>
    </source>
</evidence>
<dbReference type="Gene3D" id="3.30.420.40">
    <property type="match status" value="2"/>
</dbReference>
<dbReference type="GO" id="GO:0009254">
    <property type="term" value="P:peptidoglycan turnover"/>
    <property type="evidence" value="ECO:0007669"/>
    <property type="project" value="UniProtKB-UniRule"/>
</dbReference>
<feature type="binding site" evidence="1">
    <location>
        <begin position="25"/>
        <end position="32"/>
    </location>
    <ligand>
        <name>ATP</name>
        <dbReference type="ChEBI" id="CHEBI:30616"/>
    </ligand>
</feature>
<dbReference type="EMBL" id="JMTM01000046">
    <property type="protein sequence ID" value="OAZ03873.1"/>
    <property type="molecule type" value="Genomic_DNA"/>
</dbReference>
<comment type="similarity">
    <text evidence="1">Belongs to the anhydro-N-acetylmuramic acid kinase family.</text>
</comment>
<dbReference type="RefSeq" id="WP_064715374.1">
    <property type="nucleotide sequence ID" value="NZ_JMTM01000046.1"/>
</dbReference>
<sequence>MNKNIKSLYELAQKPTRTIIGLMSGTSLDGLDIALCNISGSGKKTVVSLEQFTTVPYSEAIKAEIRKVFAKKNIDFQHLALLNEWIGNLHADLILDCLKKWNCTPTEVDLIASHGQTVMHAPKILHQQAQFPNATLQIGDGDHIAVRTGITTVSDFRQKHLAAGGEGAPLAIYGDYFLFGSETENRIMLNLGGIGNFTFLPKNQNPEGVFVTDTGTGNTLIDAFVQRNFPKKSFDKDAEIARKGTVHPDLLQALKNNPFFEAPFPKSTGPELFNLEYVQKAITESQTEQLSIEDVLATLTRFSAETAAEAIVFAIQQTGTTTADFTVYVSGGGMHNPLLMDYLKELVPCSFKNTNEIGISGDAKEAILFAVLANETVAGGGTDFGTNNGIPSVTMGKISFPD</sequence>
<comment type="caution">
    <text evidence="2">The sequence shown here is derived from an EMBL/GenBank/DDBJ whole genome shotgun (WGS) entry which is preliminary data.</text>
</comment>
<keyword evidence="1 2" id="KW-0418">Kinase</keyword>
<name>A0A199XQ52_9FLAO</name>
<evidence type="ECO:0000256" key="1">
    <source>
        <dbReference type="HAMAP-Rule" id="MF_01270"/>
    </source>
</evidence>
<proteinExistence type="inferred from homology"/>
<dbReference type="GO" id="GO:0097175">
    <property type="term" value="P:1,6-anhydro-N-acetyl-beta-muramic acid catabolic process"/>
    <property type="evidence" value="ECO:0007669"/>
    <property type="project" value="UniProtKB-UniRule"/>
</dbReference>
<dbReference type="PANTHER" id="PTHR30605:SF0">
    <property type="entry name" value="ANHYDRO-N-ACETYLMURAMIC ACID KINASE"/>
    <property type="match status" value="1"/>
</dbReference>
<dbReference type="Proteomes" id="UP000093807">
    <property type="component" value="Unassembled WGS sequence"/>
</dbReference>
<evidence type="ECO:0000313" key="3">
    <source>
        <dbReference type="Proteomes" id="UP000093807"/>
    </source>
</evidence>
<accession>A0A199XQ52</accession>
<dbReference type="AlphaFoldDB" id="A0A199XQ52"/>
<dbReference type="Pfam" id="PF03702">
    <property type="entry name" value="AnmK"/>
    <property type="match status" value="1"/>
</dbReference>
<dbReference type="InterPro" id="IPR043129">
    <property type="entry name" value="ATPase_NBD"/>
</dbReference>
<comment type="function">
    <text evidence="1">Catalyzes the specific phosphorylation of 1,6-anhydro-N-acetylmuramic acid (anhMurNAc) with the simultaneous cleavage of the 1,6-anhydro ring, generating MurNAc-6-P. Is required for the utilization of anhMurNAc either imported from the medium or derived from its own cell wall murein, and thus plays a role in cell wall recycling.</text>
</comment>
<dbReference type="OrthoDB" id="9763949at2"/>
<keyword evidence="1" id="KW-0547">Nucleotide-binding</keyword>
<keyword evidence="1" id="KW-0119">Carbohydrate metabolism</keyword>
<dbReference type="GO" id="GO:0016301">
    <property type="term" value="F:kinase activity"/>
    <property type="evidence" value="ECO:0007669"/>
    <property type="project" value="UniProtKB-KW"/>
</dbReference>
<dbReference type="GO" id="GO:0005524">
    <property type="term" value="F:ATP binding"/>
    <property type="evidence" value="ECO:0007669"/>
    <property type="project" value="UniProtKB-UniRule"/>
</dbReference>
<dbReference type="NCBIfam" id="NF007149">
    <property type="entry name" value="PRK09585.3-4"/>
    <property type="match status" value="1"/>
</dbReference>
<dbReference type="UniPathway" id="UPA00343"/>
<reference evidence="2 3" key="1">
    <citation type="submission" date="2016-06" db="EMBL/GenBank/DDBJ databases">
        <title>Draft genome sequence of Flavobacterium succinicans strain DD5b.</title>
        <authorList>
            <person name="Poehlein A."/>
            <person name="Daniel R."/>
            <person name="Simeonova D.D."/>
        </authorList>
    </citation>
    <scope>NUCLEOTIDE SEQUENCE [LARGE SCALE GENOMIC DNA]</scope>
    <source>
        <strain evidence="2 3">DD5b</strain>
    </source>
</reference>
<comment type="catalytic activity">
    <reaction evidence="1">
        <text>1,6-anhydro-N-acetyl-beta-muramate + ATP + H2O = N-acetyl-D-muramate 6-phosphate + ADP + H(+)</text>
        <dbReference type="Rhea" id="RHEA:24952"/>
        <dbReference type="ChEBI" id="CHEBI:15377"/>
        <dbReference type="ChEBI" id="CHEBI:15378"/>
        <dbReference type="ChEBI" id="CHEBI:30616"/>
        <dbReference type="ChEBI" id="CHEBI:58690"/>
        <dbReference type="ChEBI" id="CHEBI:58722"/>
        <dbReference type="ChEBI" id="CHEBI:456216"/>
        <dbReference type="EC" id="2.7.1.170"/>
    </reaction>
</comment>
<keyword evidence="1" id="KW-0067">ATP-binding</keyword>
<comment type="pathway">
    <text evidence="1">Cell wall biogenesis; peptidoglycan recycling.</text>
</comment>
<comment type="pathway">
    <text evidence="1">Amino-sugar metabolism; 1,6-anhydro-N-acetylmuramate degradation.</text>
</comment>
<dbReference type="InterPro" id="IPR005338">
    <property type="entry name" value="Anhydro_N_Ac-Mur_kinase"/>
</dbReference>
<dbReference type="SUPFAM" id="SSF53067">
    <property type="entry name" value="Actin-like ATPase domain"/>
    <property type="match status" value="1"/>
</dbReference>
<dbReference type="PANTHER" id="PTHR30605">
    <property type="entry name" value="ANHYDRO-N-ACETYLMURAMIC ACID KINASE"/>
    <property type="match status" value="1"/>
</dbReference>
<dbReference type="UniPathway" id="UPA00544"/>
<dbReference type="CDD" id="cd24050">
    <property type="entry name" value="ASKHA_NBD_ANMK"/>
    <property type="match status" value="1"/>
</dbReference>
<keyword evidence="3" id="KW-1185">Reference proteome</keyword>
<gene>
    <name evidence="1 2" type="primary">anmK</name>
    <name evidence="2" type="ORF">FLB_15620</name>
</gene>
<keyword evidence="1 2" id="KW-0808">Transferase</keyword>
<dbReference type="EC" id="2.7.1.170" evidence="1"/>
<dbReference type="GO" id="GO:0006040">
    <property type="term" value="P:amino sugar metabolic process"/>
    <property type="evidence" value="ECO:0007669"/>
    <property type="project" value="InterPro"/>
</dbReference>
<organism evidence="2 3">
    <name type="scientific">Flavobacterium succinicans</name>
    <dbReference type="NCBI Taxonomy" id="29536"/>
    <lineage>
        <taxon>Bacteria</taxon>
        <taxon>Pseudomonadati</taxon>
        <taxon>Bacteroidota</taxon>
        <taxon>Flavobacteriia</taxon>
        <taxon>Flavobacteriales</taxon>
        <taxon>Flavobacteriaceae</taxon>
        <taxon>Flavobacterium</taxon>
    </lineage>
</organism>
<protein>
    <recommendedName>
        <fullName evidence="1">Anhydro-N-acetylmuramic acid kinase</fullName>
        <ecNumber evidence="1">2.7.1.170</ecNumber>
    </recommendedName>
    <alternativeName>
        <fullName evidence="1">AnhMurNAc kinase</fullName>
    </alternativeName>
</protein>
<dbReference type="HAMAP" id="MF_01270">
    <property type="entry name" value="AnhMurNAc_kinase"/>
    <property type="match status" value="1"/>
</dbReference>